<dbReference type="Proteomes" id="UP000319296">
    <property type="component" value="Unassembled WGS sequence"/>
</dbReference>
<sequence>MMTSEQKLIAFNHRENKQDIFKELLLKEIPVFLWNAEAASFKNIGLKQDDNSSFHLLFVINDESYIERNIIEKTGEIIKWKWHGKQPIFKRLSGNKLVFFASGIAEWLILDWLGLDYIVLPSDSHKNKIAEFKEKLNRKALIILPDNDANGSFSKVIEKVKVELKNSFIFTADFYEEKDFRDYVRNIASDYDSQDRFLEALFYNIYVNAGGSEAKDEAIDETFLFEKIKEAAPIISPYDENISKEIIFYDRGIKEYAIFGGKTLCYTRKDKILEYIKNLHFKNESIKDANKKAGVLLHECPCYEAILDTKIPFGVNGDKLNIFKPTYIIGYKINDEDRQDIYIEYFKENFPYSYILLNNLFNTEDKLSYFLNWFGYIINTLNKTKNCIVLTGAQGTGKGLFYEKIIQKAFGKNYCVNLLSHQLKSNFSGMLHNKLFLVAEEMEKRNSYDILDKLKTYITDPTIIIEKKYADSFEAENLFNMMIFSNSIAPIIIEASDRRYSIFKSDIPIKSVIDTEALVEGLKAESDNFLKSVKSLKYNTKQALSLLETDEKIIAREDSYSKVESIANKLKDTRFDELIDDYPEAEMSIEIIKDEINEFYGKVKSSSLREFFKQILPENEFKKFIPRLYVYFGNSGQDRIKGSNGRDRFYKITCKSYNRIDPLSSFRIDPLF</sequence>
<dbReference type="InterPro" id="IPR045455">
    <property type="entry name" value="NrS-1_pol-like_helicase"/>
</dbReference>
<protein>
    <recommendedName>
        <fullName evidence="1">NrS-1 polymerase-like helicase domain-containing protein</fullName>
    </recommendedName>
</protein>
<dbReference type="EMBL" id="SGBB01000012">
    <property type="protein sequence ID" value="RZD18223.1"/>
    <property type="molecule type" value="Genomic_DNA"/>
</dbReference>
<dbReference type="AlphaFoldDB" id="A0A519BLU4"/>
<dbReference type="InterPro" id="IPR027417">
    <property type="entry name" value="P-loop_NTPase"/>
</dbReference>
<reference evidence="2 3" key="1">
    <citation type="journal article" date="2019" name="ISME J.">
        <title>Insights into ecological role of a new deltaproteobacterial order Candidatus Acidulodesulfobacterales by metagenomics and metatranscriptomics.</title>
        <authorList>
            <person name="Tan S."/>
            <person name="Liu J."/>
            <person name="Fang Y."/>
            <person name="Hedlund B.P."/>
            <person name="Lian Z.H."/>
            <person name="Huang L.Y."/>
            <person name="Li J.T."/>
            <person name="Huang L.N."/>
            <person name="Li W.J."/>
            <person name="Jiang H.C."/>
            <person name="Dong H.L."/>
            <person name="Shu W.S."/>
        </authorList>
    </citation>
    <scope>NUCLEOTIDE SEQUENCE [LARGE SCALE GENOMIC DNA]</scope>
    <source>
        <strain evidence="2">AP1</strain>
    </source>
</reference>
<feature type="domain" description="NrS-1 polymerase-like helicase" evidence="1">
    <location>
        <begin position="390"/>
        <end position="499"/>
    </location>
</feature>
<evidence type="ECO:0000313" key="2">
    <source>
        <dbReference type="EMBL" id="RZD18223.1"/>
    </source>
</evidence>
<accession>A0A519BLU4</accession>
<dbReference type="SUPFAM" id="SSF52540">
    <property type="entry name" value="P-loop containing nucleoside triphosphate hydrolases"/>
    <property type="match status" value="1"/>
</dbReference>
<dbReference type="Pfam" id="PF19263">
    <property type="entry name" value="DUF5906"/>
    <property type="match status" value="1"/>
</dbReference>
<organism evidence="2 3">
    <name type="scientific">Candidatus Acididesulfobacter diazotrophicus</name>
    <dbReference type="NCBI Taxonomy" id="2597226"/>
    <lineage>
        <taxon>Bacteria</taxon>
        <taxon>Deltaproteobacteria</taxon>
        <taxon>Candidatus Acidulodesulfobacterales</taxon>
        <taxon>Candidatus Acididesulfobacter</taxon>
    </lineage>
</organism>
<gene>
    <name evidence="2" type="ORF">EVG15_07130</name>
</gene>
<evidence type="ECO:0000259" key="1">
    <source>
        <dbReference type="Pfam" id="PF19263"/>
    </source>
</evidence>
<comment type="caution">
    <text evidence="2">The sequence shown here is derived from an EMBL/GenBank/DDBJ whole genome shotgun (WGS) entry which is preliminary data.</text>
</comment>
<name>A0A519BLU4_9DELT</name>
<evidence type="ECO:0000313" key="3">
    <source>
        <dbReference type="Proteomes" id="UP000319296"/>
    </source>
</evidence>
<dbReference type="Gene3D" id="3.40.50.300">
    <property type="entry name" value="P-loop containing nucleotide triphosphate hydrolases"/>
    <property type="match status" value="1"/>
</dbReference>
<proteinExistence type="predicted"/>